<evidence type="ECO:0000256" key="9">
    <source>
        <dbReference type="ARBA" id="ARBA00022842"/>
    </source>
</evidence>
<dbReference type="AlphaFoldDB" id="A0A4V2FSH3"/>
<evidence type="ECO:0000256" key="8">
    <source>
        <dbReference type="ARBA" id="ARBA00022840"/>
    </source>
</evidence>
<dbReference type="GO" id="GO:0004747">
    <property type="term" value="F:ribokinase activity"/>
    <property type="evidence" value="ECO:0007669"/>
    <property type="project" value="UniProtKB-UniRule"/>
</dbReference>
<dbReference type="EC" id="2.7.1.15" evidence="2 12"/>
<dbReference type="NCBIfam" id="TIGR02152">
    <property type="entry name" value="D_ribokin_bact"/>
    <property type="match status" value="1"/>
</dbReference>
<comment type="activity regulation">
    <text evidence="12">Activated by a monovalent cation that binds near, but not in, the active site. The most likely occupant of the site in vivo is potassium. Ion binding induces a conformational change that may alter substrate affinity.</text>
</comment>
<keyword evidence="6 12" id="KW-0547">Nucleotide-binding</keyword>
<accession>A0A4V2FSH3</accession>
<feature type="binding site" evidence="12">
    <location>
        <position position="253"/>
    </location>
    <ligand>
        <name>K(+)</name>
        <dbReference type="ChEBI" id="CHEBI:29103"/>
    </ligand>
</feature>
<evidence type="ECO:0000256" key="5">
    <source>
        <dbReference type="ARBA" id="ARBA00022723"/>
    </source>
</evidence>
<feature type="binding site" evidence="12">
    <location>
        <position position="290"/>
    </location>
    <ligand>
        <name>K(+)</name>
        <dbReference type="ChEBI" id="CHEBI:29103"/>
    </ligand>
</feature>
<comment type="caution">
    <text evidence="14">The sequence shown here is derived from an EMBL/GenBank/DDBJ whole genome shotgun (WGS) entry which is preliminary data.</text>
</comment>
<comment type="pathway">
    <text evidence="12">Carbohydrate metabolism; D-ribose degradation; D-ribose 5-phosphate from beta-D-ribopyranose: step 2/2.</text>
</comment>
<feature type="active site" description="Proton acceptor" evidence="12">
    <location>
        <position position="257"/>
    </location>
</feature>
<comment type="similarity">
    <text evidence="1">Belongs to the carbohydrate kinase pfkB family.</text>
</comment>
<dbReference type="GO" id="GO:0005829">
    <property type="term" value="C:cytosol"/>
    <property type="evidence" value="ECO:0007669"/>
    <property type="project" value="TreeGrafter"/>
</dbReference>
<feature type="binding site" evidence="12">
    <location>
        <position position="144"/>
    </location>
    <ligand>
        <name>substrate</name>
    </ligand>
</feature>
<dbReference type="UniPathway" id="UPA00916">
    <property type="reaction ID" value="UER00889"/>
</dbReference>
<comment type="cofactor">
    <cofactor evidence="12">
        <name>Mg(2+)</name>
        <dbReference type="ChEBI" id="CHEBI:18420"/>
    </cofactor>
    <text evidence="12">Requires a divalent cation, most likely magnesium in vivo, as an electrophilic catalyst to aid phosphoryl group transfer. It is the chelate of the metal and the nucleotide that is the actual substrate.</text>
</comment>
<keyword evidence="10 12" id="KW-0630">Potassium</keyword>
<comment type="subunit">
    <text evidence="12">Homodimer.</text>
</comment>
<dbReference type="CDD" id="cd01174">
    <property type="entry name" value="ribokinase"/>
    <property type="match status" value="1"/>
</dbReference>
<proteinExistence type="inferred from homology"/>
<dbReference type="InterPro" id="IPR002173">
    <property type="entry name" value="Carboh/pur_kinase_PfkB_CS"/>
</dbReference>
<dbReference type="RefSeq" id="WP_128393244.1">
    <property type="nucleotide sequence ID" value="NZ_SHKO01000002.1"/>
</dbReference>
<feature type="binding site" evidence="12">
    <location>
        <position position="287"/>
    </location>
    <ligand>
        <name>K(+)</name>
        <dbReference type="ChEBI" id="CHEBI:29103"/>
    </ligand>
</feature>
<keyword evidence="5 12" id="KW-0479">Metal-binding</keyword>
<dbReference type="GO" id="GO:0046872">
    <property type="term" value="F:metal ion binding"/>
    <property type="evidence" value="ECO:0007669"/>
    <property type="project" value="UniProtKB-KW"/>
</dbReference>
<evidence type="ECO:0000256" key="11">
    <source>
        <dbReference type="ARBA" id="ARBA00023277"/>
    </source>
</evidence>
<dbReference type="GO" id="GO:0019303">
    <property type="term" value="P:D-ribose catabolic process"/>
    <property type="evidence" value="ECO:0007669"/>
    <property type="project" value="UniProtKB-UniRule"/>
</dbReference>
<organism evidence="14 15">
    <name type="scientific">Advenella incenata</name>
    <dbReference type="NCBI Taxonomy" id="267800"/>
    <lineage>
        <taxon>Bacteria</taxon>
        <taxon>Pseudomonadati</taxon>
        <taxon>Pseudomonadota</taxon>
        <taxon>Betaproteobacteria</taxon>
        <taxon>Burkholderiales</taxon>
        <taxon>Alcaligenaceae</taxon>
    </lineage>
</organism>
<evidence type="ECO:0000256" key="3">
    <source>
        <dbReference type="ARBA" id="ARBA00016943"/>
    </source>
</evidence>
<keyword evidence="4 12" id="KW-0808">Transferase</keyword>
<name>A0A4V2FSH3_9BURK</name>
<evidence type="ECO:0000256" key="2">
    <source>
        <dbReference type="ARBA" id="ARBA00012035"/>
    </source>
</evidence>
<dbReference type="PRINTS" id="PR00990">
    <property type="entry name" value="RIBOKINASE"/>
</dbReference>
<feature type="domain" description="Carbohydrate kinase PfkB" evidence="13">
    <location>
        <begin position="7"/>
        <end position="299"/>
    </location>
</feature>
<dbReference type="InterPro" id="IPR002139">
    <property type="entry name" value="Ribo/fructo_kinase"/>
</dbReference>
<feature type="binding site" evidence="12">
    <location>
        <position position="251"/>
    </location>
    <ligand>
        <name>K(+)</name>
        <dbReference type="ChEBI" id="CHEBI:29103"/>
    </ligand>
</feature>
<evidence type="ECO:0000256" key="4">
    <source>
        <dbReference type="ARBA" id="ARBA00022679"/>
    </source>
</evidence>
<evidence type="ECO:0000313" key="14">
    <source>
        <dbReference type="EMBL" id="RZT94039.1"/>
    </source>
</evidence>
<evidence type="ECO:0000256" key="12">
    <source>
        <dbReference type="HAMAP-Rule" id="MF_01987"/>
    </source>
</evidence>
<comment type="function">
    <text evidence="12">Catalyzes the phosphorylation of ribose at O-5 in a reaction requiring ATP and magnesium. The resulting D-ribose-5-phosphate can then be used either for sythesis of nucleotides, histidine, and tryptophan, or as a component of the pentose phosphate pathway.</text>
</comment>
<dbReference type="Pfam" id="PF00294">
    <property type="entry name" value="PfkB"/>
    <property type="match status" value="1"/>
</dbReference>
<gene>
    <name evidence="12" type="primary">rbsK</name>
    <name evidence="14" type="ORF">EV681_2455</name>
</gene>
<dbReference type="PANTHER" id="PTHR10584">
    <property type="entry name" value="SUGAR KINASE"/>
    <property type="match status" value="1"/>
</dbReference>
<dbReference type="Proteomes" id="UP000293398">
    <property type="component" value="Unassembled WGS sequence"/>
</dbReference>
<comment type="caution">
    <text evidence="12">Lacks conserved residue(s) required for the propagation of feature annotation.</text>
</comment>
<dbReference type="InterPro" id="IPR011877">
    <property type="entry name" value="Ribokinase"/>
</dbReference>
<evidence type="ECO:0000256" key="10">
    <source>
        <dbReference type="ARBA" id="ARBA00022958"/>
    </source>
</evidence>
<evidence type="ECO:0000256" key="7">
    <source>
        <dbReference type="ARBA" id="ARBA00022777"/>
    </source>
</evidence>
<dbReference type="HAMAP" id="MF_01987">
    <property type="entry name" value="Ribokinase"/>
    <property type="match status" value="1"/>
</dbReference>
<dbReference type="InterPro" id="IPR029056">
    <property type="entry name" value="Ribokinase-like"/>
</dbReference>
<keyword evidence="12" id="KW-0963">Cytoplasm</keyword>
<feature type="binding site" evidence="12">
    <location>
        <begin position="224"/>
        <end position="229"/>
    </location>
    <ligand>
        <name>ATP</name>
        <dbReference type="ChEBI" id="CHEBI:30616"/>
    </ligand>
</feature>
<dbReference type="GO" id="GO:0005524">
    <property type="term" value="F:ATP binding"/>
    <property type="evidence" value="ECO:0007669"/>
    <property type="project" value="UniProtKB-UniRule"/>
</dbReference>
<reference evidence="14 15" key="1">
    <citation type="submission" date="2019-02" db="EMBL/GenBank/DDBJ databases">
        <title>Genomic Encyclopedia of Type Strains, Phase IV (KMG-IV): sequencing the most valuable type-strain genomes for metagenomic binning, comparative biology and taxonomic classification.</title>
        <authorList>
            <person name="Goeker M."/>
        </authorList>
    </citation>
    <scope>NUCLEOTIDE SEQUENCE [LARGE SCALE GENOMIC DNA]</scope>
    <source>
        <strain evidence="14 15">DSM 23814</strain>
    </source>
</reference>
<comment type="catalytic activity">
    <reaction evidence="12">
        <text>D-ribose + ATP = D-ribose 5-phosphate + ADP + H(+)</text>
        <dbReference type="Rhea" id="RHEA:13697"/>
        <dbReference type="ChEBI" id="CHEBI:15378"/>
        <dbReference type="ChEBI" id="CHEBI:30616"/>
        <dbReference type="ChEBI" id="CHEBI:47013"/>
        <dbReference type="ChEBI" id="CHEBI:78346"/>
        <dbReference type="ChEBI" id="CHEBI:456216"/>
        <dbReference type="EC" id="2.7.1.15"/>
    </reaction>
</comment>
<dbReference type="SUPFAM" id="SSF53613">
    <property type="entry name" value="Ribokinase-like"/>
    <property type="match status" value="1"/>
</dbReference>
<protein>
    <recommendedName>
        <fullName evidence="3 12">Ribokinase</fullName>
        <shortName evidence="12">RK</shortName>
        <ecNumber evidence="2 12">2.7.1.15</ecNumber>
    </recommendedName>
</protein>
<dbReference type="InterPro" id="IPR011611">
    <property type="entry name" value="PfkB_dom"/>
</dbReference>
<keyword evidence="15" id="KW-1185">Reference proteome</keyword>
<feature type="binding site" evidence="12">
    <location>
        <position position="257"/>
    </location>
    <ligand>
        <name>substrate</name>
    </ligand>
</feature>
<comment type="similarity">
    <text evidence="12">Belongs to the carbohydrate kinase PfkB family. Ribokinase subfamily.</text>
</comment>
<evidence type="ECO:0000313" key="15">
    <source>
        <dbReference type="Proteomes" id="UP000293398"/>
    </source>
</evidence>
<evidence type="ECO:0000259" key="13">
    <source>
        <dbReference type="Pfam" id="PF00294"/>
    </source>
</evidence>
<feature type="binding site" evidence="12">
    <location>
        <position position="296"/>
    </location>
    <ligand>
        <name>K(+)</name>
        <dbReference type="ChEBI" id="CHEBI:29103"/>
    </ligand>
</feature>
<dbReference type="Gene3D" id="3.40.1190.20">
    <property type="match status" value="1"/>
</dbReference>
<dbReference type="PANTHER" id="PTHR10584:SF166">
    <property type="entry name" value="RIBOKINASE"/>
    <property type="match status" value="1"/>
</dbReference>
<feature type="binding site" evidence="12">
    <location>
        <begin position="43"/>
        <end position="47"/>
    </location>
    <ligand>
        <name>substrate</name>
    </ligand>
</feature>
<keyword evidence="9 12" id="KW-0460">Magnesium</keyword>
<dbReference type="OrthoDB" id="9775849at2"/>
<sequence>MSQSRPRIVIVGIYVADLLFKATRMPVIGETLLGSHFAMGPGGKGSNQAVAAARAGAEVFFYTRLGNDAFAANARQTWQDAGVTSRATLHDDLTTGAAHIFVEDDTGRNAIIVYAGAAAHMVPADLDAIEQDIAGAHIFVTQLEQPLEVALHGLRLARKHGVTTIFNPAPARQLPDEVFPLCDWITPNETEASLLTGLPVADLEQARRAADLLLAKGVRNVVVTLGEQGSLLHTASDSIHIPAIRAGKCIDTAGAGDGFTAGLATALAEGKSPEAALRFASALAGISVTRSGTAASMPDRGQIDSLLCTGA</sequence>
<evidence type="ECO:0000256" key="1">
    <source>
        <dbReference type="ARBA" id="ARBA00005380"/>
    </source>
</evidence>
<dbReference type="EMBL" id="SHKO01000002">
    <property type="protein sequence ID" value="RZT94039.1"/>
    <property type="molecule type" value="Genomic_DNA"/>
</dbReference>
<evidence type="ECO:0000256" key="6">
    <source>
        <dbReference type="ARBA" id="ARBA00022741"/>
    </source>
</evidence>
<feature type="binding site" evidence="12">
    <location>
        <begin position="15"/>
        <end position="17"/>
    </location>
    <ligand>
        <name>substrate</name>
    </ligand>
</feature>
<keyword evidence="7 12" id="KW-0418">Kinase</keyword>
<feature type="binding site" evidence="12">
    <location>
        <position position="292"/>
    </location>
    <ligand>
        <name>K(+)</name>
        <dbReference type="ChEBI" id="CHEBI:29103"/>
    </ligand>
</feature>
<feature type="binding site" evidence="12">
    <location>
        <begin position="256"/>
        <end position="257"/>
    </location>
    <ligand>
        <name>ATP</name>
        <dbReference type="ChEBI" id="CHEBI:30616"/>
    </ligand>
</feature>
<keyword evidence="11 12" id="KW-0119">Carbohydrate metabolism</keyword>
<comment type="subcellular location">
    <subcellularLocation>
        <location evidence="12">Cytoplasm</location>
    </subcellularLocation>
</comment>
<dbReference type="PROSITE" id="PS00584">
    <property type="entry name" value="PFKB_KINASES_2"/>
    <property type="match status" value="1"/>
</dbReference>
<keyword evidence="8 12" id="KW-0067">ATP-binding</keyword>
<feature type="binding site" evidence="12">
    <location>
        <position position="188"/>
    </location>
    <ligand>
        <name>ATP</name>
        <dbReference type="ChEBI" id="CHEBI:30616"/>
    </ligand>
</feature>